<protein>
    <recommendedName>
        <fullName evidence="4 12">Ribosomal RNA small subunit methyltransferase E</fullName>
        <ecNumber evidence="3 12">2.1.1.193</ecNumber>
    </recommendedName>
</protein>
<dbReference type="InterPro" id="IPR029028">
    <property type="entry name" value="Alpha/beta_knot_MTases"/>
</dbReference>
<dbReference type="Pfam" id="PF04452">
    <property type="entry name" value="Methyltrans_RNA"/>
    <property type="match status" value="1"/>
</dbReference>
<dbReference type="EMBL" id="CP102734">
    <property type="protein sequence ID" value="UVD81718.1"/>
    <property type="molecule type" value="Genomic_DNA"/>
</dbReference>
<evidence type="ECO:0000313" key="14">
    <source>
        <dbReference type="EMBL" id="UVD81718.1"/>
    </source>
</evidence>
<evidence type="ECO:0000256" key="7">
    <source>
        <dbReference type="ARBA" id="ARBA00022603"/>
    </source>
</evidence>
<evidence type="ECO:0000256" key="8">
    <source>
        <dbReference type="ARBA" id="ARBA00022679"/>
    </source>
</evidence>
<dbReference type="PIRSF" id="PIRSF015601">
    <property type="entry name" value="MTase_slr0722"/>
    <property type="match status" value="1"/>
</dbReference>
<dbReference type="InterPro" id="IPR046886">
    <property type="entry name" value="RsmE_MTase_dom"/>
</dbReference>
<evidence type="ECO:0000256" key="12">
    <source>
        <dbReference type="PIRNR" id="PIRNR015601"/>
    </source>
</evidence>
<keyword evidence="9 12" id="KW-0949">S-adenosyl-L-methionine</keyword>
<dbReference type="GO" id="GO:0008168">
    <property type="term" value="F:methyltransferase activity"/>
    <property type="evidence" value="ECO:0007669"/>
    <property type="project" value="UniProtKB-KW"/>
</dbReference>
<dbReference type="RefSeq" id="WP_258210892.1">
    <property type="nucleotide sequence ID" value="NZ_CP102734.1"/>
</dbReference>
<dbReference type="GO" id="GO:0032259">
    <property type="term" value="P:methylation"/>
    <property type="evidence" value="ECO:0007669"/>
    <property type="project" value="UniProtKB-KW"/>
</dbReference>
<sequence length="225" mass="26309">MMRFFVNKKEKDYFLLDQKILQHIKVARIQNKDFICVFSQEFYVCSLENNLAKIKYKLDSNHEFKNKIYLAAAIINIKRYEWLIQKATELGVTDFIPVISQYCELKNISKIENKLERWQTIALGAAEQSFRNKTMQIHHPTKFDDVINLNITNKFIAHEKISTNQQKIDYPTDSIFLVGPEGGFSDEEISKSEKKGFQVVSLGKRILRAETAAIYLLSKIFEKEE</sequence>
<comment type="similarity">
    <text evidence="2 12">Belongs to the RNA methyltransferase RsmE family.</text>
</comment>
<keyword evidence="5 12" id="KW-0963">Cytoplasm</keyword>
<dbReference type="Proteomes" id="UP001059252">
    <property type="component" value="Chromosome"/>
</dbReference>
<dbReference type="PANTHER" id="PTHR30027:SF3">
    <property type="entry name" value="16S RRNA (URACIL(1498)-N(3))-METHYLTRANSFERASE"/>
    <property type="match status" value="1"/>
</dbReference>
<keyword evidence="8 12" id="KW-0808">Transferase</keyword>
<evidence type="ECO:0000256" key="2">
    <source>
        <dbReference type="ARBA" id="ARBA00005528"/>
    </source>
</evidence>
<comment type="function">
    <text evidence="10 12">Specifically methylates the N3 position of the uracil ring of uridine 1498 (m3U1498) in 16S rRNA. Acts on the fully assembled 30S ribosomal subunit.</text>
</comment>
<accession>A0ABY5R8F1</accession>
<evidence type="ECO:0000256" key="5">
    <source>
        <dbReference type="ARBA" id="ARBA00022490"/>
    </source>
</evidence>
<dbReference type="NCBIfam" id="NF008701">
    <property type="entry name" value="PRK11713.5-5"/>
    <property type="match status" value="1"/>
</dbReference>
<dbReference type="SUPFAM" id="SSF75217">
    <property type="entry name" value="alpha/beta knot"/>
    <property type="match status" value="1"/>
</dbReference>
<gene>
    <name evidence="14" type="ORF">NV226_00135</name>
</gene>
<dbReference type="InterPro" id="IPR006700">
    <property type="entry name" value="RsmE"/>
</dbReference>
<dbReference type="EC" id="2.1.1.193" evidence="3 12"/>
<evidence type="ECO:0000256" key="9">
    <source>
        <dbReference type="ARBA" id="ARBA00022691"/>
    </source>
</evidence>
<dbReference type="PANTHER" id="PTHR30027">
    <property type="entry name" value="RIBOSOMAL RNA SMALL SUBUNIT METHYLTRANSFERASE E"/>
    <property type="match status" value="1"/>
</dbReference>
<dbReference type="InterPro" id="IPR029026">
    <property type="entry name" value="tRNA_m1G_MTases_N"/>
</dbReference>
<name>A0ABY5R8F1_9MOLU</name>
<dbReference type="CDD" id="cd18084">
    <property type="entry name" value="RsmE-like"/>
    <property type="match status" value="1"/>
</dbReference>
<evidence type="ECO:0000256" key="4">
    <source>
        <dbReference type="ARBA" id="ARBA00013673"/>
    </source>
</evidence>
<proteinExistence type="inferred from homology"/>
<dbReference type="Gene3D" id="3.40.1280.10">
    <property type="match status" value="1"/>
</dbReference>
<evidence type="ECO:0000259" key="13">
    <source>
        <dbReference type="Pfam" id="PF04452"/>
    </source>
</evidence>
<feature type="domain" description="Ribosomal RNA small subunit methyltransferase E methyltransferase" evidence="13">
    <location>
        <begin position="63"/>
        <end position="219"/>
    </location>
</feature>
<organism evidence="14 15">
    <name type="scientific">Mycoplasma iguanae</name>
    <dbReference type="NCBI Taxonomy" id="292461"/>
    <lineage>
        <taxon>Bacteria</taxon>
        <taxon>Bacillati</taxon>
        <taxon>Mycoplasmatota</taxon>
        <taxon>Mollicutes</taxon>
        <taxon>Mycoplasmataceae</taxon>
        <taxon>Mycoplasma</taxon>
    </lineage>
</organism>
<evidence type="ECO:0000256" key="10">
    <source>
        <dbReference type="ARBA" id="ARBA00025699"/>
    </source>
</evidence>
<comment type="subcellular location">
    <subcellularLocation>
        <location evidence="1 12">Cytoplasm</location>
    </subcellularLocation>
</comment>
<dbReference type="NCBIfam" id="TIGR00046">
    <property type="entry name" value="RsmE family RNA methyltransferase"/>
    <property type="match status" value="1"/>
</dbReference>
<keyword evidence="7 12" id="KW-0489">Methyltransferase</keyword>
<keyword evidence="15" id="KW-1185">Reference proteome</keyword>
<keyword evidence="6 12" id="KW-0698">rRNA processing</keyword>
<evidence type="ECO:0000256" key="1">
    <source>
        <dbReference type="ARBA" id="ARBA00004496"/>
    </source>
</evidence>
<evidence type="ECO:0000256" key="3">
    <source>
        <dbReference type="ARBA" id="ARBA00012328"/>
    </source>
</evidence>
<reference evidence="14" key="1">
    <citation type="submission" date="2022-08" db="EMBL/GenBank/DDBJ databases">
        <title>Complete genome of Mycoplasma iguanae type strain 2327.</title>
        <authorList>
            <person name="Spergser J."/>
        </authorList>
    </citation>
    <scope>NUCLEOTIDE SEQUENCE</scope>
    <source>
        <strain evidence="14">2327</strain>
    </source>
</reference>
<comment type="catalytic activity">
    <reaction evidence="11 12">
        <text>uridine(1498) in 16S rRNA + S-adenosyl-L-methionine = N(3)-methyluridine(1498) in 16S rRNA + S-adenosyl-L-homocysteine + H(+)</text>
        <dbReference type="Rhea" id="RHEA:42920"/>
        <dbReference type="Rhea" id="RHEA-COMP:10283"/>
        <dbReference type="Rhea" id="RHEA-COMP:10284"/>
        <dbReference type="ChEBI" id="CHEBI:15378"/>
        <dbReference type="ChEBI" id="CHEBI:57856"/>
        <dbReference type="ChEBI" id="CHEBI:59789"/>
        <dbReference type="ChEBI" id="CHEBI:65315"/>
        <dbReference type="ChEBI" id="CHEBI:74502"/>
        <dbReference type="EC" id="2.1.1.193"/>
    </reaction>
</comment>
<evidence type="ECO:0000256" key="11">
    <source>
        <dbReference type="ARBA" id="ARBA00047944"/>
    </source>
</evidence>
<evidence type="ECO:0000313" key="15">
    <source>
        <dbReference type="Proteomes" id="UP001059252"/>
    </source>
</evidence>
<evidence type="ECO:0000256" key="6">
    <source>
        <dbReference type="ARBA" id="ARBA00022552"/>
    </source>
</evidence>